<dbReference type="EMBL" id="VFWZ01000007">
    <property type="protein sequence ID" value="TPN83475.1"/>
    <property type="molecule type" value="Genomic_DNA"/>
</dbReference>
<accession>A0A504J4G5</accession>
<dbReference type="InterPro" id="IPR021314">
    <property type="entry name" value="DUF2911"/>
</dbReference>
<name>A0A504J4G5_9FLAO</name>
<sequence length="279" mass="31645">MKTNSITLYIFLITATVFGQLKTPSLSVTGSLDQTVGLTKIKVDYSRPNVKGRKVFAKDGLLPYGEIWRVGANAATKITFSDDISIMGNALKKGEYTILVVPQADSWSLHWYTYESTNWNTYVPKTPLLTLQLPVEKKQKLLETMEIRITDITFDQATIAIEWEKVRISIPIEVKTKEKTLASIKNTMNGPSTSEYFRAALYLHESKIDIPKALEYIQKVTASDKALFFQVTREALILKDLRQYQKAVTVAKRGLDLSKKAKNKDFIKLNTDLIKELDK</sequence>
<dbReference type="RefSeq" id="WP_140595731.1">
    <property type="nucleotide sequence ID" value="NZ_VFWZ01000007.1"/>
</dbReference>
<keyword evidence="2" id="KW-1185">Reference proteome</keyword>
<protein>
    <submittedName>
        <fullName evidence="1">DUF2911 domain-containing protein</fullName>
    </submittedName>
</protein>
<gene>
    <name evidence="1" type="ORF">FHK87_19855</name>
</gene>
<comment type="caution">
    <text evidence="1">The sequence shown here is derived from an EMBL/GenBank/DDBJ whole genome shotgun (WGS) entry which is preliminary data.</text>
</comment>
<evidence type="ECO:0000313" key="1">
    <source>
        <dbReference type="EMBL" id="TPN83475.1"/>
    </source>
</evidence>
<evidence type="ECO:0000313" key="2">
    <source>
        <dbReference type="Proteomes" id="UP000315540"/>
    </source>
</evidence>
<dbReference type="AlphaFoldDB" id="A0A504J4G5"/>
<proteinExistence type="predicted"/>
<organism evidence="1 2">
    <name type="scientific">Aquimarina algicola</name>
    <dbReference type="NCBI Taxonomy" id="2589995"/>
    <lineage>
        <taxon>Bacteria</taxon>
        <taxon>Pseudomonadati</taxon>
        <taxon>Bacteroidota</taxon>
        <taxon>Flavobacteriia</taxon>
        <taxon>Flavobacteriales</taxon>
        <taxon>Flavobacteriaceae</taxon>
        <taxon>Aquimarina</taxon>
    </lineage>
</organism>
<dbReference type="OrthoDB" id="187854at2"/>
<dbReference type="Proteomes" id="UP000315540">
    <property type="component" value="Unassembled WGS sequence"/>
</dbReference>
<dbReference type="Pfam" id="PF11138">
    <property type="entry name" value="DUF2911"/>
    <property type="match status" value="1"/>
</dbReference>
<reference evidence="1 2" key="1">
    <citation type="submission" date="2019-06" db="EMBL/GenBank/DDBJ databases">
        <authorList>
            <person name="Meng X."/>
        </authorList>
    </citation>
    <scope>NUCLEOTIDE SEQUENCE [LARGE SCALE GENOMIC DNA]</scope>
    <source>
        <strain evidence="1 2">M625</strain>
    </source>
</reference>